<comment type="caution">
    <text evidence="1">The sequence shown here is derived from an EMBL/GenBank/DDBJ whole genome shotgun (WGS) entry which is preliminary data.</text>
</comment>
<dbReference type="OrthoDB" id="10017160at2759"/>
<dbReference type="EMBL" id="BMAO01032604">
    <property type="protein sequence ID" value="GFQ83421.1"/>
    <property type="molecule type" value="Genomic_DNA"/>
</dbReference>
<dbReference type="Pfam" id="PF01359">
    <property type="entry name" value="Transposase_1"/>
    <property type="match status" value="1"/>
</dbReference>
<dbReference type="AlphaFoldDB" id="A0A8X6KT80"/>
<gene>
    <name evidence="1" type="primary">marinerT_130</name>
    <name evidence="1" type="ORF">TNCT_274051</name>
</gene>
<dbReference type="InterPro" id="IPR036397">
    <property type="entry name" value="RNaseH_sf"/>
</dbReference>
<keyword evidence="2" id="KW-1185">Reference proteome</keyword>
<reference evidence="1" key="1">
    <citation type="submission" date="2020-07" db="EMBL/GenBank/DDBJ databases">
        <title>Multicomponent nature underlies the extraordinary mechanical properties of spider dragline silk.</title>
        <authorList>
            <person name="Kono N."/>
            <person name="Nakamura H."/>
            <person name="Mori M."/>
            <person name="Yoshida Y."/>
            <person name="Ohtoshi R."/>
            <person name="Malay A.D."/>
            <person name="Moran D.A.P."/>
            <person name="Tomita M."/>
            <person name="Numata K."/>
            <person name="Arakawa K."/>
        </authorList>
    </citation>
    <scope>NUCLEOTIDE SEQUENCE</scope>
</reference>
<name>A0A8X6KT80_TRICU</name>
<protein>
    <submittedName>
        <fullName evidence="1">Mariner Mos1 transposase</fullName>
    </submittedName>
</protein>
<proteinExistence type="predicted"/>
<dbReference type="InterPro" id="IPR001888">
    <property type="entry name" value="Transposase_1"/>
</dbReference>
<dbReference type="Gene3D" id="3.30.420.10">
    <property type="entry name" value="Ribonuclease H-like superfamily/Ribonuclease H"/>
    <property type="match status" value="1"/>
</dbReference>
<sequence length="123" mass="14013">MKRNTKFGRKLSLEMEQGVTFCTGKQASEQAMETCDFTSTNEIKNTVYTSSGKTMMSFFDHKSPLFVEFQEWRTTINAKRYQAILQNLKRAIKSKCPSMLSNGVILLHDNAHLHTANAVKMTL</sequence>
<evidence type="ECO:0000313" key="2">
    <source>
        <dbReference type="Proteomes" id="UP000887116"/>
    </source>
</evidence>
<accession>A0A8X6KT80</accession>
<dbReference type="GO" id="GO:0003676">
    <property type="term" value="F:nucleic acid binding"/>
    <property type="evidence" value="ECO:0007669"/>
    <property type="project" value="InterPro"/>
</dbReference>
<evidence type="ECO:0000313" key="1">
    <source>
        <dbReference type="EMBL" id="GFQ83421.1"/>
    </source>
</evidence>
<dbReference type="Proteomes" id="UP000887116">
    <property type="component" value="Unassembled WGS sequence"/>
</dbReference>
<organism evidence="1 2">
    <name type="scientific">Trichonephila clavata</name>
    <name type="common">Joro spider</name>
    <name type="synonym">Nephila clavata</name>
    <dbReference type="NCBI Taxonomy" id="2740835"/>
    <lineage>
        <taxon>Eukaryota</taxon>
        <taxon>Metazoa</taxon>
        <taxon>Ecdysozoa</taxon>
        <taxon>Arthropoda</taxon>
        <taxon>Chelicerata</taxon>
        <taxon>Arachnida</taxon>
        <taxon>Araneae</taxon>
        <taxon>Araneomorphae</taxon>
        <taxon>Entelegynae</taxon>
        <taxon>Araneoidea</taxon>
        <taxon>Nephilidae</taxon>
        <taxon>Trichonephila</taxon>
    </lineage>
</organism>